<name>A0AAD7LQS3_QUISA</name>
<dbReference type="Pfam" id="PF01582">
    <property type="entry name" value="TIR"/>
    <property type="match status" value="1"/>
</dbReference>
<dbReference type="GO" id="GO:0061809">
    <property type="term" value="F:NAD+ nucleosidase activity, cyclic ADP-ribose generating"/>
    <property type="evidence" value="ECO:0007669"/>
    <property type="project" value="UniProtKB-EC"/>
</dbReference>
<dbReference type="AlphaFoldDB" id="A0AAD7LQS3"/>
<dbReference type="Pfam" id="PF00931">
    <property type="entry name" value="NB-ARC"/>
    <property type="match status" value="1"/>
</dbReference>
<keyword evidence="3" id="KW-0677">Repeat</keyword>
<feature type="region of interest" description="Disordered" evidence="8">
    <location>
        <begin position="933"/>
        <end position="1073"/>
    </location>
</feature>
<dbReference type="InterPro" id="IPR035897">
    <property type="entry name" value="Toll_tir_struct_dom_sf"/>
</dbReference>
<dbReference type="Proteomes" id="UP001163823">
    <property type="component" value="Chromosome 7"/>
</dbReference>
<evidence type="ECO:0000313" key="11">
    <source>
        <dbReference type="EMBL" id="KAJ7962630.1"/>
    </source>
</evidence>
<organism evidence="11 12">
    <name type="scientific">Quillaja saponaria</name>
    <name type="common">Soap bark tree</name>
    <dbReference type="NCBI Taxonomy" id="32244"/>
    <lineage>
        <taxon>Eukaryota</taxon>
        <taxon>Viridiplantae</taxon>
        <taxon>Streptophyta</taxon>
        <taxon>Embryophyta</taxon>
        <taxon>Tracheophyta</taxon>
        <taxon>Spermatophyta</taxon>
        <taxon>Magnoliopsida</taxon>
        <taxon>eudicotyledons</taxon>
        <taxon>Gunneridae</taxon>
        <taxon>Pentapetalae</taxon>
        <taxon>rosids</taxon>
        <taxon>fabids</taxon>
        <taxon>Fabales</taxon>
        <taxon>Quillajaceae</taxon>
        <taxon>Quillaja</taxon>
    </lineage>
</organism>
<evidence type="ECO:0000256" key="7">
    <source>
        <dbReference type="ARBA" id="ARBA00047304"/>
    </source>
</evidence>
<dbReference type="SUPFAM" id="SSF52540">
    <property type="entry name" value="P-loop containing nucleoside triphosphate hydrolases"/>
    <property type="match status" value="1"/>
</dbReference>
<dbReference type="InterPro" id="IPR045344">
    <property type="entry name" value="C-JID"/>
</dbReference>
<accession>A0AAD7LQS3</accession>
<keyword evidence="5" id="KW-0611">Plant defense</keyword>
<keyword evidence="12" id="KW-1185">Reference proteome</keyword>
<dbReference type="KEGG" id="qsa:O6P43_017831"/>
<protein>
    <recommendedName>
        <fullName evidence="1">ADP-ribosyl cyclase/cyclic ADP-ribose hydrolase</fullName>
        <ecNumber evidence="1">3.2.2.6</ecNumber>
    </recommendedName>
</protein>
<dbReference type="EC" id="3.2.2.6" evidence="1"/>
<dbReference type="SUPFAM" id="SSF52058">
    <property type="entry name" value="L domain-like"/>
    <property type="match status" value="1"/>
</dbReference>
<dbReference type="Pfam" id="PF23282">
    <property type="entry name" value="WHD_ROQ1"/>
    <property type="match status" value="1"/>
</dbReference>
<evidence type="ECO:0000256" key="3">
    <source>
        <dbReference type="ARBA" id="ARBA00022737"/>
    </source>
</evidence>
<dbReference type="SUPFAM" id="SSF46785">
    <property type="entry name" value="Winged helix' DNA-binding domain"/>
    <property type="match status" value="1"/>
</dbReference>
<dbReference type="EMBL" id="JARAOO010000007">
    <property type="protein sequence ID" value="KAJ7962630.1"/>
    <property type="molecule type" value="Genomic_DNA"/>
</dbReference>
<dbReference type="Gene3D" id="3.80.10.10">
    <property type="entry name" value="Ribonuclease Inhibitor"/>
    <property type="match status" value="1"/>
</dbReference>
<dbReference type="InterPro" id="IPR042197">
    <property type="entry name" value="Apaf_helical"/>
</dbReference>
<dbReference type="GO" id="GO:0006952">
    <property type="term" value="P:defense response"/>
    <property type="evidence" value="ECO:0007669"/>
    <property type="project" value="UniProtKB-KW"/>
</dbReference>
<evidence type="ECO:0000313" key="12">
    <source>
        <dbReference type="Proteomes" id="UP001163823"/>
    </source>
</evidence>
<dbReference type="FunFam" id="3.40.50.10140:FF:000007">
    <property type="entry name" value="Disease resistance protein (TIR-NBS-LRR class)"/>
    <property type="match status" value="1"/>
</dbReference>
<keyword evidence="9" id="KW-0812">Transmembrane</keyword>
<evidence type="ECO:0000256" key="9">
    <source>
        <dbReference type="SAM" id="Phobius"/>
    </source>
</evidence>
<dbReference type="PRINTS" id="PR00364">
    <property type="entry name" value="DISEASERSIST"/>
</dbReference>
<dbReference type="Gene3D" id="1.10.8.430">
    <property type="entry name" value="Helical domain of apoptotic protease-activating factors"/>
    <property type="match status" value="1"/>
</dbReference>
<evidence type="ECO:0000256" key="8">
    <source>
        <dbReference type="SAM" id="MobiDB-lite"/>
    </source>
</evidence>
<dbReference type="InterPro" id="IPR027417">
    <property type="entry name" value="P-loop_NTPase"/>
</dbReference>
<keyword evidence="9" id="KW-1133">Transmembrane helix</keyword>
<dbReference type="InterPro" id="IPR000157">
    <property type="entry name" value="TIR_dom"/>
</dbReference>
<evidence type="ECO:0000256" key="2">
    <source>
        <dbReference type="ARBA" id="ARBA00022614"/>
    </source>
</evidence>
<dbReference type="Gene3D" id="3.40.50.300">
    <property type="entry name" value="P-loop containing nucleotide triphosphate hydrolases"/>
    <property type="match status" value="1"/>
</dbReference>
<keyword evidence="9" id="KW-0472">Membrane</keyword>
<keyword evidence="4" id="KW-0378">Hydrolase</keyword>
<sequence>MELYSIALAIFIAFSLSLNIFFFFRSSRHPHPHPHLALVPVPPPPSPPTTYPEKYDVFFSFRGEDTRKNFTSHLYAALGRKQIRAFIDDQELDRGAEISPSLLEAIEQSKLSVIIFSKNYASSKWCLDELVKILECKEKNGQIVIPVFYDVDPSNVRNQRGSYSLFPKHWRLIFQGNMNKLSKWRAALTEAASLIGCHSINFMSEAKLTDELVEDILLKLNRLSPSAFNFKDLVGIESHIKNVESKLQIGSSKESQLQLGSSKESQLVIESSKVRTVGIWGMGGIGKTTIAEAAFTKLSSQFNHRYFVPNVREQVEKSGLTSVRDKYFSALLEQAGPHIVRHNFERERLSRKNALVVFDDVDKSIQLETITGPLLNEYLDSGSRVIVTSRDRQVLENVADAIYDVTKMCFRDSRRLFRSSKAEWESALKNLKEAPHKDIQEVLKLSYDRLDQKGQEVFLDIACFFTGEYKTRVVEILGDSAIMIMGILTDLSLIFFSGFDSRVRMHDLVKQMGQEIVREQSPKEPGKRSRLWRPEEICHVLKNNTGTESVECIILDMSKIKQLFVTASALAKMPNLRILEFYDSGSHHYNLFNNSKVLISGYLKSVFYRLRYFKWKGYPRESVPLDSSLETLEELNLPNSQVEHLWDGVQKYPMTSVCLSSLKELSLRGSNIARLPASIKDLTNLGKLDLSDSKRLQSLPELPPSLGYLDACGCSLLKTVSSSRKIISSKYKKFILDITADFIMDFTNCLELNRDAYDNIVEDALLGLHYCLNKMRRFEGIFPGSEIPEGFPYQSEGPSLTIERIPPIWGNAKSWGFVACAIFEVKDTTPLGKFDHMCEIKCENEGDHFLHSFPLFGRFFPESCSDRFFEKDHAVISCYWDSKGYSAPAYNSDGYHNVTFTIVPNSFRNHDKFDQHPHYHFKVKKVGIYLTFSPKKEENGDEEDEENNREEEEDDKGDEEEDEYYDEDNEEGDEEEEDEKEDEEEGDEEEEDDDNDNEEEEDYDEDEEKGKEGEEKGNEEDKENKGEEDDYEEDEEERKEEEEEEDNEEGEDYEKVKGEEDDERKEESRRGGR</sequence>
<dbReference type="InterPro" id="IPR044974">
    <property type="entry name" value="Disease_R_plants"/>
</dbReference>
<dbReference type="GO" id="GO:0007165">
    <property type="term" value="P:signal transduction"/>
    <property type="evidence" value="ECO:0007669"/>
    <property type="project" value="InterPro"/>
</dbReference>
<dbReference type="PANTHER" id="PTHR11017:SF479">
    <property type="entry name" value="DISEASE RESISTANCE PROTEIN (TIR-NBS-LRR CLASS) FAMILY"/>
    <property type="match status" value="1"/>
</dbReference>
<proteinExistence type="predicted"/>
<comment type="catalytic activity">
    <reaction evidence="7">
        <text>NAD(+) + H2O = ADP-D-ribose + nicotinamide + H(+)</text>
        <dbReference type="Rhea" id="RHEA:16301"/>
        <dbReference type="ChEBI" id="CHEBI:15377"/>
        <dbReference type="ChEBI" id="CHEBI:15378"/>
        <dbReference type="ChEBI" id="CHEBI:17154"/>
        <dbReference type="ChEBI" id="CHEBI:57540"/>
        <dbReference type="ChEBI" id="CHEBI:57967"/>
        <dbReference type="EC" id="3.2.2.6"/>
    </reaction>
    <physiologicalReaction direction="left-to-right" evidence="7">
        <dbReference type="Rhea" id="RHEA:16302"/>
    </physiologicalReaction>
</comment>
<dbReference type="InterPro" id="IPR002182">
    <property type="entry name" value="NB-ARC"/>
</dbReference>
<feature type="transmembrane region" description="Helical" evidence="9">
    <location>
        <begin position="6"/>
        <end position="24"/>
    </location>
</feature>
<dbReference type="InterPro" id="IPR036390">
    <property type="entry name" value="WH_DNA-bd_sf"/>
</dbReference>
<dbReference type="InterPro" id="IPR032675">
    <property type="entry name" value="LRR_dom_sf"/>
</dbReference>
<evidence type="ECO:0000256" key="6">
    <source>
        <dbReference type="ARBA" id="ARBA00023027"/>
    </source>
</evidence>
<feature type="compositionally biased region" description="Acidic residues" evidence="8">
    <location>
        <begin position="939"/>
        <end position="1007"/>
    </location>
</feature>
<dbReference type="SUPFAM" id="SSF52200">
    <property type="entry name" value="Toll/Interleukin receptor TIR domain"/>
    <property type="match status" value="1"/>
</dbReference>
<evidence type="ECO:0000256" key="4">
    <source>
        <dbReference type="ARBA" id="ARBA00022801"/>
    </source>
</evidence>
<evidence type="ECO:0000259" key="10">
    <source>
        <dbReference type="PROSITE" id="PS50104"/>
    </source>
</evidence>
<evidence type="ECO:0000256" key="1">
    <source>
        <dbReference type="ARBA" id="ARBA00011982"/>
    </source>
</evidence>
<feature type="compositionally biased region" description="Acidic residues" evidence="8">
    <location>
        <begin position="1017"/>
        <end position="1052"/>
    </location>
</feature>
<dbReference type="GO" id="GO:0043531">
    <property type="term" value="F:ADP binding"/>
    <property type="evidence" value="ECO:0007669"/>
    <property type="project" value="InterPro"/>
</dbReference>
<dbReference type="Pfam" id="PF20160">
    <property type="entry name" value="C-JID"/>
    <property type="match status" value="1"/>
</dbReference>
<comment type="caution">
    <text evidence="11">The sequence shown here is derived from an EMBL/GenBank/DDBJ whole genome shotgun (WGS) entry which is preliminary data.</text>
</comment>
<keyword evidence="2" id="KW-0433">Leucine-rich repeat</keyword>
<dbReference type="SMART" id="SM00255">
    <property type="entry name" value="TIR"/>
    <property type="match status" value="1"/>
</dbReference>
<feature type="domain" description="TIR" evidence="10">
    <location>
        <begin position="53"/>
        <end position="220"/>
    </location>
</feature>
<dbReference type="Gene3D" id="3.40.50.10140">
    <property type="entry name" value="Toll/interleukin-1 receptor homology (TIR) domain"/>
    <property type="match status" value="1"/>
</dbReference>
<keyword evidence="6" id="KW-0520">NAD</keyword>
<gene>
    <name evidence="11" type="ORF">O6P43_017831</name>
</gene>
<dbReference type="InterPro" id="IPR058192">
    <property type="entry name" value="WHD_ROQ1-like"/>
</dbReference>
<dbReference type="PANTHER" id="PTHR11017">
    <property type="entry name" value="LEUCINE-RICH REPEAT-CONTAINING PROTEIN"/>
    <property type="match status" value="1"/>
</dbReference>
<dbReference type="PROSITE" id="PS50104">
    <property type="entry name" value="TIR"/>
    <property type="match status" value="1"/>
</dbReference>
<evidence type="ECO:0000256" key="5">
    <source>
        <dbReference type="ARBA" id="ARBA00022821"/>
    </source>
</evidence>
<reference evidence="11" key="1">
    <citation type="journal article" date="2023" name="Science">
        <title>Elucidation of the pathway for biosynthesis of saponin adjuvants from the soapbark tree.</title>
        <authorList>
            <person name="Reed J."/>
            <person name="Orme A."/>
            <person name="El-Demerdash A."/>
            <person name="Owen C."/>
            <person name="Martin L.B.B."/>
            <person name="Misra R.C."/>
            <person name="Kikuchi S."/>
            <person name="Rejzek M."/>
            <person name="Martin A.C."/>
            <person name="Harkess A."/>
            <person name="Leebens-Mack J."/>
            <person name="Louveau T."/>
            <person name="Stephenson M.J."/>
            <person name="Osbourn A."/>
        </authorList>
    </citation>
    <scope>NUCLEOTIDE SEQUENCE</scope>
    <source>
        <strain evidence="11">S10</strain>
    </source>
</reference>